<evidence type="ECO:0000313" key="6">
    <source>
        <dbReference type="Proteomes" id="UP000294911"/>
    </source>
</evidence>
<dbReference type="RefSeq" id="WP_132877614.1">
    <property type="nucleotide sequence ID" value="NZ_SLXQ01000005.1"/>
</dbReference>
<keyword evidence="6" id="KW-1185">Reference proteome</keyword>
<name>A0A4V2SU42_9PSEU</name>
<evidence type="ECO:0000259" key="4">
    <source>
        <dbReference type="Pfam" id="PF11887"/>
    </source>
</evidence>
<dbReference type="OrthoDB" id="3460188at2"/>
<evidence type="ECO:0000259" key="3">
    <source>
        <dbReference type="Pfam" id="PF02470"/>
    </source>
</evidence>
<dbReference type="InterPro" id="IPR024516">
    <property type="entry name" value="Mce_C"/>
</dbReference>
<dbReference type="GO" id="GO:0005576">
    <property type="term" value="C:extracellular region"/>
    <property type="evidence" value="ECO:0007669"/>
    <property type="project" value="TreeGrafter"/>
</dbReference>
<gene>
    <name evidence="5" type="ORF">EV191_105253</name>
</gene>
<evidence type="ECO:0000256" key="2">
    <source>
        <dbReference type="SAM" id="Phobius"/>
    </source>
</evidence>
<accession>A0A4V2SU42</accession>
<evidence type="ECO:0000313" key="5">
    <source>
        <dbReference type="EMBL" id="TCP53186.1"/>
    </source>
</evidence>
<protein>
    <submittedName>
        <fullName evidence="5">Virulence factor Mce-like protein</fullName>
    </submittedName>
</protein>
<dbReference type="Proteomes" id="UP000294911">
    <property type="component" value="Unassembled WGS sequence"/>
</dbReference>
<proteinExistence type="predicted"/>
<dbReference type="AlphaFoldDB" id="A0A4V2SU42"/>
<keyword evidence="2" id="KW-0472">Membrane</keyword>
<keyword evidence="2" id="KW-0812">Transmembrane</keyword>
<comment type="caution">
    <text evidence="5">The sequence shown here is derived from an EMBL/GenBank/DDBJ whole genome shotgun (WGS) entry which is preliminary data.</text>
</comment>
<dbReference type="NCBIfam" id="TIGR00996">
    <property type="entry name" value="Mtu_fam_mce"/>
    <property type="match status" value="1"/>
</dbReference>
<reference evidence="5 6" key="1">
    <citation type="submission" date="2019-03" db="EMBL/GenBank/DDBJ databases">
        <title>Genomic Encyclopedia of Type Strains, Phase IV (KMG-IV): sequencing the most valuable type-strain genomes for metagenomic binning, comparative biology and taxonomic classification.</title>
        <authorList>
            <person name="Goeker M."/>
        </authorList>
    </citation>
    <scope>NUCLEOTIDE SEQUENCE [LARGE SCALE GENOMIC DNA]</scope>
    <source>
        <strain evidence="5 6">DSM 45765</strain>
    </source>
</reference>
<dbReference type="GO" id="GO:0051701">
    <property type="term" value="P:biological process involved in interaction with host"/>
    <property type="evidence" value="ECO:0007669"/>
    <property type="project" value="TreeGrafter"/>
</dbReference>
<sequence length="454" mass="49113">MRSSALITLRRRLLGLAFIACLLGVIVLSVAFYNKTFSTFTRVTLQAGTIGSQLKEQADVKVRGLIVGTVERVEPRLDGAELELALDPAKTHLIPQNVSARLLPKTLFGERYVSLQLPEQPASESLRDGDVISRDRSSTAIELEQALDNLLPVLQAVQPQKLSSTLSAISTALEGRGEPLGQTLVELDQYLTELNPNVPKLTENLRGLADVSDVYNEAAPDFVAALDNLTTTTQTIVDQQGNLNTLYGTVTGTSEDLNSWLVANKDNLINVSTESRKTLEVLERYSPQTPCFLRGMRQAKDKLDLAFGKGTDKPGLHAKIEIVNNRGKYEPGKDEPRYDDHRGPRCYEFEELPDPFPQHPPDGPIQDGSSKPPAAEIADAGVLPPATGSFYDQGGTTSPSSADSGSASLANSGYERDVLATLLSPQLDVAPQDVPGWSGLLVGPLYRGAEVDIK</sequence>
<organism evidence="5 6">
    <name type="scientific">Tamaricihabitans halophyticus</name>
    <dbReference type="NCBI Taxonomy" id="1262583"/>
    <lineage>
        <taxon>Bacteria</taxon>
        <taxon>Bacillati</taxon>
        <taxon>Actinomycetota</taxon>
        <taxon>Actinomycetes</taxon>
        <taxon>Pseudonocardiales</taxon>
        <taxon>Pseudonocardiaceae</taxon>
        <taxon>Tamaricihabitans</taxon>
    </lineage>
</organism>
<dbReference type="PANTHER" id="PTHR33371:SF19">
    <property type="entry name" value="MCE-FAMILY PROTEIN MCE4A"/>
    <property type="match status" value="1"/>
</dbReference>
<dbReference type="InterPro" id="IPR003399">
    <property type="entry name" value="Mce/MlaD"/>
</dbReference>
<evidence type="ECO:0000256" key="1">
    <source>
        <dbReference type="SAM" id="MobiDB-lite"/>
    </source>
</evidence>
<dbReference type="Pfam" id="PF11887">
    <property type="entry name" value="Mce4_CUP1"/>
    <property type="match status" value="1"/>
</dbReference>
<feature type="region of interest" description="Disordered" evidence="1">
    <location>
        <begin position="327"/>
        <end position="409"/>
    </location>
</feature>
<dbReference type="Pfam" id="PF02470">
    <property type="entry name" value="MlaD"/>
    <property type="match status" value="1"/>
</dbReference>
<dbReference type="InterPro" id="IPR052336">
    <property type="entry name" value="MlaD_Phospholipid_Transporter"/>
</dbReference>
<feature type="compositionally biased region" description="Pro residues" evidence="1">
    <location>
        <begin position="354"/>
        <end position="363"/>
    </location>
</feature>
<feature type="compositionally biased region" description="Low complexity" evidence="1">
    <location>
        <begin position="394"/>
        <end position="409"/>
    </location>
</feature>
<feature type="domain" description="Mammalian cell entry C-terminal" evidence="4">
    <location>
        <begin position="123"/>
        <end position="344"/>
    </location>
</feature>
<keyword evidence="2" id="KW-1133">Transmembrane helix</keyword>
<dbReference type="EMBL" id="SLXQ01000005">
    <property type="protein sequence ID" value="TCP53186.1"/>
    <property type="molecule type" value="Genomic_DNA"/>
</dbReference>
<dbReference type="PANTHER" id="PTHR33371">
    <property type="entry name" value="INTERMEMBRANE PHOSPHOLIPID TRANSPORT SYSTEM BINDING PROTEIN MLAD-RELATED"/>
    <property type="match status" value="1"/>
</dbReference>
<feature type="domain" description="Mce/MlaD" evidence="3">
    <location>
        <begin position="42"/>
        <end position="116"/>
    </location>
</feature>
<dbReference type="InterPro" id="IPR005693">
    <property type="entry name" value="Mce"/>
</dbReference>
<feature type="compositionally biased region" description="Basic and acidic residues" evidence="1">
    <location>
        <begin position="327"/>
        <end position="348"/>
    </location>
</feature>
<feature type="transmembrane region" description="Helical" evidence="2">
    <location>
        <begin position="12"/>
        <end position="33"/>
    </location>
</feature>